<gene>
    <name evidence="3" type="primary">GPANK1</name>
</gene>
<protein>
    <submittedName>
        <fullName evidence="3">G-patch domain and ankyrin repeats 1</fullName>
    </submittedName>
</protein>
<dbReference type="GO" id="GO:0003676">
    <property type="term" value="F:nucleic acid binding"/>
    <property type="evidence" value="ECO:0007669"/>
    <property type="project" value="InterPro"/>
</dbReference>
<dbReference type="GeneTree" id="ENSGT00390000003292"/>
<proteinExistence type="predicted"/>
<dbReference type="SUPFAM" id="SSF48403">
    <property type="entry name" value="Ankyrin repeat"/>
    <property type="match status" value="1"/>
</dbReference>
<accession>A0A8D0HKZ5</accession>
<dbReference type="AlphaFoldDB" id="A0A8D0HKZ5"/>
<feature type="region of interest" description="Disordered" evidence="1">
    <location>
        <begin position="227"/>
        <end position="247"/>
    </location>
</feature>
<evidence type="ECO:0000313" key="4">
    <source>
        <dbReference type="Proteomes" id="UP000694392"/>
    </source>
</evidence>
<evidence type="ECO:0000259" key="2">
    <source>
        <dbReference type="PROSITE" id="PS50174"/>
    </source>
</evidence>
<dbReference type="OMA" id="SANSEIC"/>
<dbReference type="PANTHER" id="PTHR20923">
    <property type="entry name" value="BAT4 PROTEIN-RELATED"/>
    <property type="match status" value="1"/>
</dbReference>
<organism evidence="3 4">
    <name type="scientific">Sphenodon punctatus</name>
    <name type="common">Tuatara</name>
    <name type="synonym">Hatteria punctata</name>
    <dbReference type="NCBI Taxonomy" id="8508"/>
    <lineage>
        <taxon>Eukaryota</taxon>
        <taxon>Metazoa</taxon>
        <taxon>Chordata</taxon>
        <taxon>Craniata</taxon>
        <taxon>Vertebrata</taxon>
        <taxon>Euteleostomi</taxon>
        <taxon>Lepidosauria</taxon>
        <taxon>Sphenodontia</taxon>
        <taxon>Sphenodontidae</taxon>
        <taxon>Sphenodon</taxon>
    </lineage>
</organism>
<dbReference type="PROSITE" id="PS50174">
    <property type="entry name" value="G_PATCH"/>
    <property type="match status" value="1"/>
</dbReference>
<feature type="compositionally biased region" description="Basic residues" evidence="1">
    <location>
        <begin position="65"/>
        <end position="76"/>
    </location>
</feature>
<dbReference type="InterPro" id="IPR000467">
    <property type="entry name" value="G_patch_dom"/>
</dbReference>
<dbReference type="Ensembl" id="ENSSPUT00000023893.1">
    <property type="protein sequence ID" value="ENSSPUP00000022415.1"/>
    <property type="gene ID" value="ENSSPUG00000017213.1"/>
</dbReference>
<dbReference type="Pfam" id="PF01585">
    <property type="entry name" value="G-patch"/>
    <property type="match status" value="1"/>
</dbReference>
<dbReference type="SMART" id="SM00443">
    <property type="entry name" value="G_patch"/>
    <property type="match status" value="1"/>
</dbReference>
<dbReference type="InterPro" id="IPR036770">
    <property type="entry name" value="Ankyrin_rpt-contain_sf"/>
</dbReference>
<feature type="region of interest" description="Disordered" evidence="1">
    <location>
        <begin position="56"/>
        <end position="130"/>
    </location>
</feature>
<dbReference type="Gene3D" id="1.25.40.20">
    <property type="entry name" value="Ankyrin repeat-containing domain"/>
    <property type="match status" value="1"/>
</dbReference>
<reference evidence="3" key="1">
    <citation type="submission" date="2025-08" db="UniProtKB">
        <authorList>
            <consortium name="Ensembl"/>
        </authorList>
    </citation>
    <scope>IDENTIFICATION</scope>
</reference>
<keyword evidence="4" id="KW-1185">Reference proteome</keyword>
<dbReference type="Pfam" id="PF12796">
    <property type="entry name" value="Ank_2"/>
    <property type="match status" value="1"/>
</dbReference>
<evidence type="ECO:0000313" key="3">
    <source>
        <dbReference type="Ensembl" id="ENSSPUP00000022415.1"/>
    </source>
</evidence>
<feature type="compositionally biased region" description="Polar residues" evidence="1">
    <location>
        <begin position="110"/>
        <end position="119"/>
    </location>
</feature>
<dbReference type="InterPro" id="IPR039146">
    <property type="entry name" value="GPANK1"/>
</dbReference>
<feature type="domain" description="G-patch" evidence="2">
    <location>
        <begin position="290"/>
        <end position="336"/>
    </location>
</feature>
<feature type="compositionally biased region" description="Basic and acidic residues" evidence="1">
    <location>
        <begin position="227"/>
        <end position="236"/>
    </location>
</feature>
<reference evidence="3" key="2">
    <citation type="submission" date="2025-09" db="UniProtKB">
        <authorList>
            <consortium name="Ensembl"/>
        </authorList>
    </citation>
    <scope>IDENTIFICATION</scope>
</reference>
<sequence length="395" mass="44217">MNHGGPQLIAFTRAREESDLWKDGHVRKCRDGDRRFPAQKGSLEGEAARNFYESLLAPGGEGKLPPRKRRAARRCQQRLEAPNVQPGGTGVRRELGSTDAPTRLGGTGTPREQGQTGSLNRPRETDALNQPEQMYTRKGNQLLKSAQDGNLRALQKLVENEGCNVNYRDGYYWTAMMCAAYAGQRDAVRYLLSHGAAWVGVCETQGRDAMDLAEEAGHQDVIDVLRESERPHRTEEEAGTSSGGAPSESKYCAVCRMNYTEDNVALHERSTVHLFNRRDPLPPTRYHIPESNVGFQLMVKGGWDRETGLGPDGTGRKFPVQTVLKRDQQGLGFCNNLKPKVTHFNANDPSAVTQPAEHRPRTERVATVGKREARRREAKAKVWERNLRTYMNLDL</sequence>
<name>A0A8D0HKZ5_SPHPU</name>
<dbReference type="Proteomes" id="UP000694392">
    <property type="component" value="Unplaced"/>
</dbReference>
<evidence type="ECO:0000256" key="1">
    <source>
        <dbReference type="SAM" id="MobiDB-lite"/>
    </source>
</evidence>
<dbReference type="PANTHER" id="PTHR20923:SF1">
    <property type="entry name" value="G PATCH DOMAIN AND ANKYRIN REPEAT-CONTAINING PROTEIN 1"/>
    <property type="match status" value="1"/>
</dbReference>
<dbReference type="InterPro" id="IPR002110">
    <property type="entry name" value="Ankyrin_rpt"/>
</dbReference>